<evidence type="ECO:0000313" key="2">
    <source>
        <dbReference type="EMBL" id="NIK87225.1"/>
    </source>
</evidence>
<feature type="domain" description="DUF2846" evidence="1">
    <location>
        <begin position="10"/>
        <end position="90"/>
    </location>
</feature>
<gene>
    <name evidence="2" type="ORF">FHS83_000543</name>
</gene>
<dbReference type="InterPro" id="IPR022548">
    <property type="entry name" value="DUF2846"/>
</dbReference>
<dbReference type="Proteomes" id="UP000570514">
    <property type="component" value="Unassembled WGS sequence"/>
</dbReference>
<dbReference type="EMBL" id="JAASRM010000001">
    <property type="protein sequence ID" value="NIK87225.1"/>
    <property type="molecule type" value="Genomic_DNA"/>
</dbReference>
<evidence type="ECO:0000259" key="1">
    <source>
        <dbReference type="Pfam" id="PF11008"/>
    </source>
</evidence>
<evidence type="ECO:0000313" key="3">
    <source>
        <dbReference type="Proteomes" id="UP000570514"/>
    </source>
</evidence>
<dbReference type="Pfam" id="PF11008">
    <property type="entry name" value="DUF2846"/>
    <property type="match status" value="1"/>
</dbReference>
<protein>
    <recommendedName>
        <fullName evidence="1">DUF2846 domain-containing protein</fullName>
    </recommendedName>
</protein>
<name>A0A846MVI6_9PROT</name>
<proteinExistence type="predicted"/>
<organism evidence="2 3">
    <name type="scientific">Rhizomicrobium palustre</name>
    <dbReference type="NCBI Taxonomy" id="189966"/>
    <lineage>
        <taxon>Bacteria</taxon>
        <taxon>Pseudomonadati</taxon>
        <taxon>Pseudomonadota</taxon>
        <taxon>Alphaproteobacteria</taxon>
        <taxon>Micropepsales</taxon>
        <taxon>Micropepsaceae</taxon>
        <taxon>Rhizomicrobium</taxon>
    </lineage>
</organism>
<sequence length="118" mass="12635">MQSKLPAVAADAGRIFFYRPTAFLGAGSAVQPLVRIDGVEVGRSVPNGFFYVDHAPGALKIATSTEVTEETTLKLGAGETRYVRTDISMGLLVGRITPSVIDPDQALKDIQDLHYTGK</sequence>
<dbReference type="AlphaFoldDB" id="A0A846MVI6"/>
<reference evidence="2 3" key="1">
    <citation type="submission" date="2020-03" db="EMBL/GenBank/DDBJ databases">
        <title>Genomic Encyclopedia of Type Strains, Phase IV (KMG-IV): sequencing the most valuable type-strain genomes for metagenomic binning, comparative biology and taxonomic classification.</title>
        <authorList>
            <person name="Goeker M."/>
        </authorList>
    </citation>
    <scope>NUCLEOTIDE SEQUENCE [LARGE SCALE GENOMIC DNA]</scope>
    <source>
        <strain evidence="2 3">DSM 19867</strain>
    </source>
</reference>
<accession>A0A846MVI6</accession>
<comment type="caution">
    <text evidence="2">The sequence shown here is derived from an EMBL/GenBank/DDBJ whole genome shotgun (WGS) entry which is preliminary data.</text>
</comment>
<keyword evidence="3" id="KW-1185">Reference proteome</keyword>
<dbReference type="RefSeq" id="WP_167080637.1">
    <property type="nucleotide sequence ID" value="NZ_BAAADC010000001.1"/>
</dbReference>